<dbReference type="InterPro" id="IPR003594">
    <property type="entry name" value="HATPase_dom"/>
</dbReference>
<feature type="transmembrane region" description="Helical" evidence="6">
    <location>
        <begin position="89"/>
        <end position="108"/>
    </location>
</feature>
<dbReference type="EMBL" id="CACRSL010000003">
    <property type="protein sequence ID" value="VYS95369.1"/>
    <property type="molecule type" value="Genomic_DNA"/>
</dbReference>
<keyword evidence="8" id="KW-0808">Transferase</keyword>
<keyword evidence="6" id="KW-1133">Transmembrane helix</keyword>
<dbReference type="Gene3D" id="3.30.565.10">
    <property type="entry name" value="Histidine kinase-like ATPase, C-terminal domain"/>
    <property type="match status" value="1"/>
</dbReference>
<accession>A0A6N2SQN6</accession>
<feature type="transmembrane region" description="Helical" evidence="6">
    <location>
        <begin position="154"/>
        <end position="179"/>
    </location>
</feature>
<evidence type="ECO:0000256" key="1">
    <source>
        <dbReference type="ARBA" id="ARBA00000085"/>
    </source>
</evidence>
<feature type="transmembrane region" description="Helical" evidence="6">
    <location>
        <begin position="12"/>
        <end position="33"/>
    </location>
</feature>
<reference evidence="8" key="1">
    <citation type="submission" date="2019-11" db="EMBL/GenBank/DDBJ databases">
        <authorList>
            <person name="Feng L."/>
        </authorList>
    </citation>
    <scope>NUCLEOTIDE SEQUENCE</scope>
    <source>
        <strain evidence="8">AundefinedLFYP135</strain>
    </source>
</reference>
<dbReference type="SMART" id="SM00387">
    <property type="entry name" value="HATPase_c"/>
    <property type="match status" value="1"/>
</dbReference>
<gene>
    <name evidence="8" type="primary">glnK</name>
    <name evidence="8" type="ORF">AULFYP135_01053</name>
</gene>
<evidence type="ECO:0000256" key="5">
    <source>
        <dbReference type="ARBA" id="ARBA00023012"/>
    </source>
</evidence>
<keyword evidence="6" id="KW-0812">Transmembrane</keyword>
<evidence type="ECO:0000259" key="7">
    <source>
        <dbReference type="PROSITE" id="PS50109"/>
    </source>
</evidence>
<dbReference type="SUPFAM" id="SSF55874">
    <property type="entry name" value="ATPase domain of HSP90 chaperone/DNA topoisomerase II/histidine kinase"/>
    <property type="match status" value="1"/>
</dbReference>
<dbReference type="PANTHER" id="PTHR43547">
    <property type="entry name" value="TWO-COMPONENT HISTIDINE KINASE"/>
    <property type="match status" value="1"/>
</dbReference>
<sequence length="427" mass="47609">MGQSKRLPDSVSFNLIPALAIILAAQLNINLFVSDFKISVAVVLLPVFSYLLSGFNLPVVTLLCAPGVFLFRSAYHWLTTDSWQGVLTAYGPEMFFYLVYGFSLYGYLRRRSLHKDYALLLPVLTGIDYLANLTELSFRLGTGVFAMEIQPRLILVALGRSLLTAALLAAFELYGFSLLKKEHAQRYRKLLLLTSKLRGEMVWMQKNASLIEETMNTSYRLYDRLKKEGHDPALADAALTVAKDIHEVKKEYGMILRGISEALDADLDKERMGLREICGILEESLQREAKAAGKEVRLTVELSRDFLVNKPYYTMSILRNLFTNALEAKEDGPVELSLKAKEEGGRWLVTVSDNCGGVPKEYLSEIFSPGFSTKINFETGAVSRGLGLPLVLDLVEHELGGRLTVENAGEGAVFSLEIPKQSMEVTE</sequence>
<dbReference type="PROSITE" id="PS50109">
    <property type="entry name" value="HIS_KIN"/>
    <property type="match status" value="1"/>
</dbReference>
<proteinExistence type="predicted"/>
<protein>
    <recommendedName>
        <fullName evidence="2">histidine kinase</fullName>
        <ecNumber evidence="2">2.7.13.3</ecNumber>
    </recommendedName>
</protein>
<evidence type="ECO:0000313" key="8">
    <source>
        <dbReference type="EMBL" id="VYS95369.1"/>
    </source>
</evidence>
<evidence type="ECO:0000256" key="3">
    <source>
        <dbReference type="ARBA" id="ARBA00022553"/>
    </source>
</evidence>
<feature type="transmembrane region" description="Helical" evidence="6">
    <location>
        <begin position="40"/>
        <end position="69"/>
    </location>
</feature>
<dbReference type="EC" id="2.7.13.3" evidence="2"/>
<dbReference type="InterPro" id="IPR004358">
    <property type="entry name" value="Sig_transdc_His_kin-like_C"/>
</dbReference>
<organism evidence="8">
    <name type="scientific">uncultured Anaerotruncus sp</name>
    <dbReference type="NCBI Taxonomy" id="905011"/>
    <lineage>
        <taxon>Bacteria</taxon>
        <taxon>Bacillati</taxon>
        <taxon>Bacillota</taxon>
        <taxon>Clostridia</taxon>
        <taxon>Eubacteriales</taxon>
        <taxon>Oscillospiraceae</taxon>
        <taxon>Anaerotruncus</taxon>
        <taxon>environmental samples</taxon>
    </lineage>
</organism>
<keyword evidence="5" id="KW-0902">Two-component regulatory system</keyword>
<comment type="catalytic activity">
    <reaction evidence="1">
        <text>ATP + protein L-histidine = ADP + protein N-phospho-L-histidine.</text>
        <dbReference type="EC" id="2.7.13.3"/>
    </reaction>
</comment>
<dbReference type="InterPro" id="IPR036890">
    <property type="entry name" value="HATPase_C_sf"/>
</dbReference>
<dbReference type="GO" id="GO:0000155">
    <property type="term" value="F:phosphorelay sensor kinase activity"/>
    <property type="evidence" value="ECO:0007669"/>
    <property type="project" value="TreeGrafter"/>
</dbReference>
<dbReference type="PRINTS" id="PR00344">
    <property type="entry name" value="BCTRLSENSOR"/>
</dbReference>
<dbReference type="AlphaFoldDB" id="A0A6N2SQN6"/>
<evidence type="ECO:0000256" key="4">
    <source>
        <dbReference type="ARBA" id="ARBA00022777"/>
    </source>
</evidence>
<evidence type="ECO:0000256" key="6">
    <source>
        <dbReference type="SAM" id="Phobius"/>
    </source>
</evidence>
<keyword evidence="4 8" id="KW-0418">Kinase</keyword>
<dbReference type="InterPro" id="IPR005467">
    <property type="entry name" value="His_kinase_dom"/>
</dbReference>
<dbReference type="PANTHER" id="PTHR43547:SF10">
    <property type="entry name" value="SENSOR HISTIDINE KINASE DCUS"/>
    <property type="match status" value="1"/>
</dbReference>
<dbReference type="Pfam" id="PF02518">
    <property type="entry name" value="HATPase_c"/>
    <property type="match status" value="1"/>
</dbReference>
<keyword evidence="6" id="KW-0472">Membrane</keyword>
<keyword evidence="3" id="KW-0597">Phosphoprotein</keyword>
<evidence type="ECO:0000256" key="2">
    <source>
        <dbReference type="ARBA" id="ARBA00012438"/>
    </source>
</evidence>
<feature type="domain" description="Histidine kinase" evidence="7">
    <location>
        <begin position="192"/>
        <end position="422"/>
    </location>
</feature>
<name>A0A6N2SQN6_9FIRM</name>